<evidence type="ECO:0000313" key="3">
    <source>
        <dbReference type="Proteomes" id="UP001054945"/>
    </source>
</evidence>
<organism evidence="2 3">
    <name type="scientific">Caerostris extrusa</name>
    <name type="common">Bark spider</name>
    <name type="synonym">Caerostris bankana</name>
    <dbReference type="NCBI Taxonomy" id="172846"/>
    <lineage>
        <taxon>Eukaryota</taxon>
        <taxon>Metazoa</taxon>
        <taxon>Ecdysozoa</taxon>
        <taxon>Arthropoda</taxon>
        <taxon>Chelicerata</taxon>
        <taxon>Arachnida</taxon>
        <taxon>Araneae</taxon>
        <taxon>Araneomorphae</taxon>
        <taxon>Entelegynae</taxon>
        <taxon>Araneoidea</taxon>
        <taxon>Araneidae</taxon>
        <taxon>Caerostris</taxon>
    </lineage>
</organism>
<dbReference type="EMBL" id="BPLR01009846">
    <property type="protein sequence ID" value="GIY35012.1"/>
    <property type="molecule type" value="Genomic_DNA"/>
</dbReference>
<sequence length="143" mass="16006">MHPFLSRQSAASLPGTSGWGGIHWKIKLSTRAFSWTHKQCLHCKLFHHGGPTRHSEHGDHPGGGYSGSVRQHDHRTLRGLPDVTPGGRVHRGDPGHHHPRHHHRQRARHHIRLHLSPPPERSEHVHCVPGGGGHHRRHPGDAP</sequence>
<evidence type="ECO:0000256" key="1">
    <source>
        <dbReference type="SAM" id="MobiDB-lite"/>
    </source>
</evidence>
<feature type="region of interest" description="Disordered" evidence="1">
    <location>
        <begin position="50"/>
        <end position="143"/>
    </location>
</feature>
<gene>
    <name evidence="2" type="ORF">CEXT_511491</name>
</gene>
<evidence type="ECO:0000313" key="2">
    <source>
        <dbReference type="EMBL" id="GIY35012.1"/>
    </source>
</evidence>
<dbReference type="Proteomes" id="UP001054945">
    <property type="component" value="Unassembled WGS sequence"/>
</dbReference>
<proteinExistence type="predicted"/>
<comment type="caution">
    <text evidence="2">The sequence shown here is derived from an EMBL/GenBank/DDBJ whole genome shotgun (WGS) entry which is preliminary data.</text>
</comment>
<dbReference type="AlphaFoldDB" id="A0AAV4SRC2"/>
<reference evidence="2 3" key="1">
    <citation type="submission" date="2021-06" db="EMBL/GenBank/DDBJ databases">
        <title>Caerostris extrusa draft genome.</title>
        <authorList>
            <person name="Kono N."/>
            <person name="Arakawa K."/>
        </authorList>
    </citation>
    <scope>NUCLEOTIDE SEQUENCE [LARGE SCALE GENOMIC DNA]</scope>
</reference>
<accession>A0AAV4SRC2</accession>
<feature type="compositionally biased region" description="Basic residues" evidence="1">
    <location>
        <begin position="133"/>
        <end position="143"/>
    </location>
</feature>
<protein>
    <submittedName>
        <fullName evidence="2">Uncharacterized protein</fullName>
    </submittedName>
</protein>
<name>A0AAV4SRC2_CAEEX</name>
<feature type="compositionally biased region" description="Basic residues" evidence="1">
    <location>
        <begin position="97"/>
        <end position="113"/>
    </location>
</feature>
<keyword evidence="3" id="KW-1185">Reference proteome</keyword>